<feature type="region of interest" description="Disordered" evidence="1">
    <location>
        <begin position="22"/>
        <end position="58"/>
    </location>
</feature>
<organism evidence="4 5">
    <name type="scientific">Lentinula edodes</name>
    <name type="common">Shiitake mushroom</name>
    <name type="synonym">Lentinus edodes</name>
    <dbReference type="NCBI Taxonomy" id="5353"/>
    <lineage>
        <taxon>Eukaryota</taxon>
        <taxon>Fungi</taxon>
        <taxon>Dikarya</taxon>
        <taxon>Basidiomycota</taxon>
        <taxon>Agaricomycotina</taxon>
        <taxon>Agaricomycetes</taxon>
        <taxon>Agaricomycetidae</taxon>
        <taxon>Agaricales</taxon>
        <taxon>Marasmiineae</taxon>
        <taxon>Omphalotaceae</taxon>
        <taxon>Lentinula</taxon>
    </lineage>
</organism>
<feature type="region of interest" description="Disordered" evidence="1">
    <location>
        <begin position="388"/>
        <end position="715"/>
    </location>
</feature>
<feature type="compositionally biased region" description="Polar residues" evidence="1">
    <location>
        <begin position="552"/>
        <end position="569"/>
    </location>
</feature>
<evidence type="ECO:0000256" key="2">
    <source>
        <dbReference type="SAM" id="Phobius"/>
    </source>
</evidence>
<feature type="compositionally biased region" description="Polar residues" evidence="1">
    <location>
        <begin position="624"/>
        <end position="636"/>
    </location>
</feature>
<feature type="compositionally biased region" description="Polar residues" evidence="1">
    <location>
        <begin position="576"/>
        <end position="589"/>
    </location>
</feature>
<feature type="region of interest" description="Disordered" evidence="1">
    <location>
        <begin position="248"/>
        <end position="274"/>
    </location>
</feature>
<keyword evidence="3" id="KW-0732">Signal</keyword>
<dbReference type="AlphaFoldDB" id="A0A1Q3ETL4"/>
<keyword evidence="2" id="KW-1133">Transmembrane helix</keyword>
<name>A0A1Q3ETL4_LENED</name>
<dbReference type="STRING" id="5353.A0A1Q3ETL4"/>
<evidence type="ECO:0000313" key="5">
    <source>
        <dbReference type="Proteomes" id="UP000188533"/>
    </source>
</evidence>
<protein>
    <submittedName>
        <fullName evidence="4">Uncharacterized protein</fullName>
    </submittedName>
</protein>
<reference evidence="4 5" key="2">
    <citation type="submission" date="2017-02" db="EMBL/GenBank/DDBJ databases">
        <title>A genome survey and senescence transcriptome analysis in Lentinula edodes.</title>
        <authorList>
            <person name="Sakamoto Y."/>
            <person name="Nakade K."/>
            <person name="Sato S."/>
            <person name="Yoshida Y."/>
            <person name="Miyazaki K."/>
            <person name="Natsume S."/>
            <person name="Konno N."/>
        </authorList>
    </citation>
    <scope>NUCLEOTIDE SEQUENCE [LARGE SCALE GENOMIC DNA]</scope>
    <source>
        <strain evidence="4 5">NBRC 111202</strain>
    </source>
</reference>
<keyword evidence="2" id="KW-0812">Transmembrane</keyword>
<feature type="compositionally biased region" description="Polar residues" evidence="1">
    <location>
        <begin position="661"/>
        <end position="670"/>
    </location>
</feature>
<feature type="compositionally biased region" description="Polar residues" evidence="1">
    <location>
        <begin position="415"/>
        <end position="427"/>
    </location>
</feature>
<feature type="compositionally biased region" description="Low complexity" evidence="1">
    <location>
        <begin position="248"/>
        <end position="264"/>
    </location>
</feature>
<feature type="chain" id="PRO_5012953219" evidence="3">
    <location>
        <begin position="25"/>
        <end position="775"/>
    </location>
</feature>
<reference evidence="4 5" key="1">
    <citation type="submission" date="2016-08" db="EMBL/GenBank/DDBJ databases">
        <authorList>
            <consortium name="Lentinula edodes genome sequencing consortium"/>
            <person name="Sakamoto Y."/>
            <person name="Nakade K."/>
            <person name="Sato S."/>
            <person name="Yoshida Y."/>
            <person name="Miyazaki K."/>
            <person name="Natsume S."/>
            <person name="Konno N."/>
        </authorList>
    </citation>
    <scope>NUCLEOTIDE SEQUENCE [LARGE SCALE GENOMIC DNA]</scope>
    <source>
        <strain evidence="4 5">NBRC 111202</strain>
    </source>
</reference>
<gene>
    <name evidence="4" type="ORF">LENED_012808</name>
</gene>
<feature type="compositionally biased region" description="Low complexity" evidence="1">
    <location>
        <begin position="428"/>
        <end position="441"/>
    </location>
</feature>
<feature type="compositionally biased region" description="Polar residues" evidence="1">
    <location>
        <begin position="496"/>
        <end position="507"/>
    </location>
</feature>
<feature type="compositionally biased region" description="Low complexity" evidence="1">
    <location>
        <begin position="680"/>
        <end position="714"/>
    </location>
</feature>
<keyword evidence="2" id="KW-0472">Membrane</keyword>
<accession>A0A1Q3ETL4</accession>
<comment type="caution">
    <text evidence="4">The sequence shown here is derived from an EMBL/GenBank/DDBJ whole genome shotgun (WGS) entry which is preliminary data.</text>
</comment>
<feature type="signal peptide" evidence="3">
    <location>
        <begin position="1"/>
        <end position="24"/>
    </location>
</feature>
<feature type="region of interest" description="Disordered" evidence="1">
    <location>
        <begin position="313"/>
        <end position="332"/>
    </location>
</feature>
<feature type="compositionally biased region" description="Low complexity" evidence="1">
    <location>
        <begin position="541"/>
        <end position="551"/>
    </location>
</feature>
<sequence>MKGTPTCVLVLALAILQSVQPTSSSDPLTVSSNSLSGVTSSPATTSAISSSSTSSSASATASPYLAFDLSSTELDTCSPFNIIWSWGIGAKPPVKLITLSVTNINVTQQLPPASSSSSSLSASSQITNTFTDLDSSTDTVARRQIIPSVASGSVLATGTVSAAPGSSTQLAGLIESLSTALDPSVQSSFTWDQVNLPQGWYEFLATATDAGDVLGGVGGIWTTWNASSEPIFIRNSSDVSCLATITTSTSSSSSGATNTAGQSSPSAGGSLSTTSHVNSGAIAGGVIGGLAALVVIIGACLAYLRGRRYRNGLNDAGDGTSPRPNFGKWGALGSFDSANGSRSAPKSTVKAEGTDDFDPVTVLNTAANTRPQKSGGFSLGDIGLAAIGLAKPQDSPPSAFTTKSKRVRRTRQAKDSSGTTESTGAIMSSSFSSSFSPPSSSAHGSYDPYADFPRGYSNTSTRQAEEDFAYSPSEQTGMPMRNLSPSSSPTEEDYSKYQSYVPSTDSLDSGAPGVGTIPIGYEPSPFVTPPPSEPASRHNSRSYSRSSLAPSGNTQAFSALGISDSSTSDGFRPNRARSQSQNVSPTSTRPMRGPDVPESPKHEFVSSAQNKRASSPDAFVYTLNPEQTQSSSSAGKAQSRRTPRKPVPSYTPDEALGAFTETVTSPTSPVYTYPGPVPTKPAKAATTRRPAPTIPASESASSSTSSFPATTPTTYQRAMNPYGSHVPALEHKDSAQSLASLRNMEGDLSAYNAVLGNEGAKHMHILIPDMPLTQN</sequence>
<evidence type="ECO:0000313" key="4">
    <source>
        <dbReference type="EMBL" id="GAW10529.1"/>
    </source>
</evidence>
<dbReference type="EMBL" id="BDGU01001839">
    <property type="protein sequence ID" value="GAW10529.1"/>
    <property type="molecule type" value="Genomic_DNA"/>
</dbReference>
<proteinExistence type="predicted"/>
<dbReference type="Proteomes" id="UP000188533">
    <property type="component" value="Unassembled WGS sequence"/>
</dbReference>
<keyword evidence="5" id="KW-1185">Reference proteome</keyword>
<feature type="compositionally biased region" description="Polar residues" evidence="1">
    <location>
        <begin position="265"/>
        <end position="274"/>
    </location>
</feature>
<feature type="transmembrane region" description="Helical" evidence="2">
    <location>
        <begin position="281"/>
        <end position="304"/>
    </location>
</feature>
<feature type="compositionally biased region" description="Low complexity" evidence="1">
    <location>
        <begin position="28"/>
        <end position="58"/>
    </location>
</feature>
<evidence type="ECO:0000256" key="3">
    <source>
        <dbReference type="SAM" id="SignalP"/>
    </source>
</evidence>
<evidence type="ECO:0000256" key="1">
    <source>
        <dbReference type="SAM" id="MobiDB-lite"/>
    </source>
</evidence>